<organism evidence="1 2">
    <name type="scientific">Bacillus cereus HuA3-9</name>
    <dbReference type="NCBI Taxonomy" id="1053205"/>
    <lineage>
        <taxon>Bacteria</taxon>
        <taxon>Bacillati</taxon>
        <taxon>Bacillota</taxon>
        <taxon>Bacilli</taxon>
        <taxon>Bacillales</taxon>
        <taxon>Bacillaceae</taxon>
        <taxon>Bacillus</taxon>
        <taxon>Bacillus cereus group</taxon>
    </lineage>
</organism>
<evidence type="ECO:0000313" key="2">
    <source>
        <dbReference type="Proteomes" id="UP000014003"/>
    </source>
</evidence>
<evidence type="ECO:0000313" key="1">
    <source>
        <dbReference type="EMBL" id="EOO09635.1"/>
    </source>
</evidence>
<protein>
    <recommendedName>
        <fullName evidence="3">Replication-relaxation family protein</fullName>
    </recommendedName>
</protein>
<proteinExistence type="predicted"/>
<evidence type="ECO:0008006" key="3">
    <source>
        <dbReference type="Google" id="ProtNLM"/>
    </source>
</evidence>
<dbReference type="PATRIC" id="fig|1053205.3.peg.6264"/>
<dbReference type="HOGENOM" id="CLU_063393_1_0_9"/>
<comment type="caution">
    <text evidence="1">The sequence shown here is derived from an EMBL/GenBank/DDBJ whole genome shotgun (WGS) entry which is preliminary data.</text>
</comment>
<dbReference type="Proteomes" id="UP000014003">
    <property type="component" value="Unassembled WGS sequence"/>
</dbReference>
<reference evidence="1 2" key="1">
    <citation type="submission" date="2012-12" db="EMBL/GenBank/DDBJ databases">
        <title>The Genome Sequence of Bacillus cereus HuA3-9.</title>
        <authorList>
            <consortium name="The Broad Institute Genome Sequencing Platform"/>
            <consortium name="The Broad Institute Genome Sequencing Center for Infectious Disease"/>
            <person name="Feldgarden M."/>
            <person name="Van der Auwera G.A."/>
            <person name="Mahillon J."/>
            <person name="Duprez V."/>
            <person name="Timmery S."/>
            <person name="Mattelet C."/>
            <person name="Dierick K."/>
            <person name="Sun M."/>
            <person name="Yu Z."/>
            <person name="Zhu L."/>
            <person name="Hu X."/>
            <person name="Shank E.B."/>
            <person name="Swiecicka I."/>
            <person name="Hansen B.M."/>
            <person name="Andrup L."/>
            <person name="Walker B."/>
            <person name="Young S.K."/>
            <person name="Zeng Q."/>
            <person name="Gargeya S."/>
            <person name="Fitzgerald M."/>
            <person name="Haas B."/>
            <person name="Abouelleil A."/>
            <person name="Alvarado L."/>
            <person name="Arachchi H.M."/>
            <person name="Berlin A.M."/>
            <person name="Chapman S.B."/>
            <person name="Dewar J."/>
            <person name="Goldberg J."/>
            <person name="Griggs A."/>
            <person name="Gujja S."/>
            <person name="Hansen M."/>
            <person name="Howarth C."/>
            <person name="Imamovic A."/>
            <person name="Larimer J."/>
            <person name="McCowan C."/>
            <person name="Murphy C."/>
            <person name="Neiman D."/>
            <person name="Pearson M."/>
            <person name="Priest M."/>
            <person name="Roberts A."/>
            <person name="Saif S."/>
            <person name="Shea T."/>
            <person name="Sisk P."/>
            <person name="Sykes S."/>
            <person name="Wortman J."/>
            <person name="Nusbaum C."/>
            <person name="Birren B."/>
        </authorList>
    </citation>
    <scope>NUCLEOTIDE SEQUENCE [LARGE SCALE GENOMIC DNA]</scope>
    <source>
        <strain evidence="1 2">HuA3-9</strain>
    </source>
</reference>
<dbReference type="Pfam" id="PF13814">
    <property type="entry name" value="Replic_Relax"/>
    <property type="match status" value="1"/>
</dbReference>
<dbReference type="InterPro" id="IPR025855">
    <property type="entry name" value="Replic_Relax"/>
</dbReference>
<dbReference type="EMBL" id="AHDZ01000086">
    <property type="protein sequence ID" value="EOO09635.1"/>
    <property type="molecule type" value="Genomic_DNA"/>
</dbReference>
<dbReference type="AlphaFoldDB" id="R8CDK3"/>
<accession>R8CDK3</accession>
<sequence length="433" mass="51254">MGLYNMNSKTYKYKSKGVQKFFHLKEADIFVFTVLYHKRYLTTRQITQLYSAFEGRDFSEASVFTKLNRYSQYGAILTKKIEKRDDSITKRATFSLKERMIEYLQEIRKIPEGSSKRRYSHSNSLHTLCSREVLVRTLLEVTKKTYNNETLYELDIRSYHQKLKKIEIEDAGLAMVPDEHISYQDKNIYIEMDMCKETNSILVEKVGKYVEYAQKTKDNVSVVFVMYDKSMFLAEEAEPPYVRMKNLLFSMREYHELLMTIPNLNMYVCSLKDAGDVISDIILGKDDNQNFEQDILVPLSQRTVGDAEWRYAFVENVQTFKEPIDGGLRRTYRRDKDVIQDFFFIFGNENDYRMISRLDDVVFSRREGDDGVPLVVIYPKREKPRDILLMDTYENVRLLSIQNESVNIETDEQIMARTAYNIHPKRRKLVELY</sequence>
<gene>
    <name evidence="1" type="ORF">IGA_06263</name>
</gene>
<name>R8CDK3_BACCE</name>